<feature type="domain" description="VQ" evidence="2">
    <location>
        <begin position="15"/>
        <end position="41"/>
    </location>
</feature>
<evidence type="ECO:0000256" key="1">
    <source>
        <dbReference type="SAM" id="MobiDB-lite"/>
    </source>
</evidence>
<protein>
    <submittedName>
        <fullName evidence="4">VQ motif-containing protein 10-like</fullName>
    </submittedName>
</protein>
<organism evidence="3 4">
    <name type="scientific">Rhodamnia argentea</name>
    <dbReference type="NCBI Taxonomy" id="178133"/>
    <lineage>
        <taxon>Eukaryota</taxon>
        <taxon>Viridiplantae</taxon>
        <taxon>Streptophyta</taxon>
        <taxon>Embryophyta</taxon>
        <taxon>Tracheophyta</taxon>
        <taxon>Spermatophyta</taxon>
        <taxon>Magnoliopsida</taxon>
        <taxon>eudicotyledons</taxon>
        <taxon>Gunneridae</taxon>
        <taxon>Pentapetalae</taxon>
        <taxon>rosids</taxon>
        <taxon>malvids</taxon>
        <taxon>Myrtales</taxon>
        <taxon>Myrtaceae</taxon>
        <taxon>Myrtoideae</taxon>
        <taxon>Myrteae</taxon>
        <taxon>Australasian group</taxon>
        <taxon>Rhodamnia</taxon>
    </lineage>
</organism>
<keyword evidence="3" id="KW-1185">Reference proteome</keyword>
<dbReference type="PANTHER" id="PTHR34777:SF1">
    <property type="entry name" value="VQ MOTIF-CONTAINING PROTEIN 10"/>
    <property type="match status" value="1"/>
</dbReference>
<dbReference type="Pfam" id="PF05678">
    <property type="entry name" value="VQ"/>
    <property type="match status" value="1"/>
</dbReference>
<dbReference type="InterPro" id="IPR039608">
    <property type="entry name" value="VQ_1/10"/>
</dbReference>
<evidence type="ECO:0000259" key="2">
    <source>
        <dbReference type="Pfam" id="PF05678"/>
    </source>
</evidence>
<reference evidence="3" key="1">
    <citation type="submission" date="2025-05" db="UniProtKB">
        <authorList>
            <consortium name="RefSeq"/>
        </authorList>
    </citation>
    <scope>NUCLEOTIDE SEQUENCE [LARGE SCALE GENOMIC DNA]</scope>
</reference>
<dbReference type="Proteomes" id="UP000827889">
    <property type="component" value="Chromosome 2"/>
</dbReference>
<dbReference type="AlphaFoldDB" id="A0A8B8QYJ7"/>
<feature type="region of interest" description="Disordered" evidence="1">
    <location>
        <begin position="48"/>
        <end position="70"/>
    </location>
</feature>
<dbReference type="PANTHER" id="PTHR34777">
    <property type="entry name" value="VQ MOTIF-CONTAINING PROTEIN 10"/>
    <property type="match status" value="1"/>
</dbReference>
<dbReference type="RefSeq" id="XP_030552160.1">
    <property type="nucleotide sequence ID" value="XM_030696300.2"/>
</dbReference>
<accession>A0A8B8QYJ7</accession>
<proteinExistence type="predicted"/>
<gene>
    <name evidence="4" type="primary">LOC115756491</name>
</gene>
<dbReference type="KEGG" id="rarg:115756491"/>
<dbReference type="OrthoDB" id="691083at2759"/>
<sequence>MSGRGGDAYPVKVVIINTQHIETDAASFKSVVQKLTGKDSTVAVSPKSADNLFHRSSEGGGQRAIPERSRFETVQRTNASLCRDESFNRLMKEMPSVDDELHQLWLWAQS</sequence>
<dbReference type="InterPro" id="IPR008889">
    <property type="entry name" value="VQ"/>
</dbReference>
<reference evidence="4" key="2">
    <citation type="submission" date="2025-08" db="UniProtKB">
        <authorList>
            <consortium name="RefSeq"/>
        </authorList>
    </citation>
    <scope>IDENTIFICATION</scope>
    <source>
        <tissue evidence="4">Leaf</tissue>
    </source>
</reference>
<name>A0A8B8QYJ7_9MYRT</name>
<dbReference type="GeneID" id="115756491"/>
<evidence type="ECO:0000313" key="3">
    <source>
        <dbReference type="Proteomes" id="UP000827889"/>
    </source>
</evidence>
<evidence type="ECO:0000313" key="4">
    <source>
        <dbReference type="RefSeq" id="XP_030552160.1"/>
    </source>
</evidence>